<comment type="similarity">
    <text evidence="1">Belongs to the ComF/GntX family.</text>
</comment>
<sequence>MKRLGSRLLDIIYPPSCHFCEEPLELGRYLCTACRQDLKEITAPFCSICSEAFEGAIDAEFSCPNCHDLHFQFDFARSALARTTSSHQLVIDFKYNKQRHLAPILASYCARVILQTPEISSLTSPVILPVPLHWTKRIRRGFNQSEEIAIHLSKETGIPCSRALRRKHHTRTQTRLTRSQRMANLKNAFAGGRLPTKFQTAILLDDVFTTGSTANACAQILRKNSPHLKKIIVVTALRG</sequence>
<name>A0A1M6DTG0_9BACT</name>
<protein>
    <submittedName>
        <fullName evidence="3">ComF family protein</fullName>
    </submittedName>
</protein>
<proteinExistence type="inferred from homology"/>
<evidence type="ECO:0000259" key="2">
    <source>
        <dbReference type="Pfam" id="PF18912"/>
    </source>
</evidence>
<dbReference type="Gene3D" id="3.40.50.2020">
    <property type="match status" value="1"/>
</dbReference>
<dbReference type="PANTHER" id="PTHR47505">
    <property type="entry name" value="DNA UTILIZATION PROTEIN YHGH"/>
    <property type="match status" value="1"/>
</dbReference>
<organism evidence="3 4">
    <name type="scientific">Rubritalea squalenifaciens DSM 18772</name>
    <dbReference type="NCBI Taxonomy" id="1123071"/>
    <lineage>
        <taxon>Bacteria</taxon>
        <taxon>Pseudomonadati</taxon>
        <taxon>Verrucomicrobiota</taxon>
        <taxon>Verrucomicrobiia</taxon>
        <taxon>Verrucomicrobiales</taxon>
        <taxon>Rubritaleaceae</taxon>
        <taxon>Rubritalea</taxon>
    </lineage>
</organism>
<evidence type="ECO:0000256" key="1">
    <source>
        <dbReference type="ARBA" id="ARBA00008007"/>
    </source>
</evidence>
<dbReference type="InterPro" id="IPR044005">
    <property type="entry name" value="DZR_2"/>
</dbReference>
<dbReference type="InterPro" id="IPR000836">
    <property type="entry name" value="PRTase_dom"/>
</dbReference>
<feature type="domain" description="Double zinc ribbon" evidence="2">
    <location>
        <begin position="8"/>
        <end position="66"/>
    </location>
</feature>
<dbReference type="InterPro" id="IPR029057">
    <property type="entry name" value="PRTase-like"/>
</dbReference>
<dbReference type="Proteomes" id="UP000184510">
    <property type="component" value="Unassembled WGS sequence"/>
</dbReference>
<dbReference type="STRING" id="1123071.SAMN02745181_0827"/>
<keyword evidence="4" id="KW-1185">Reference proteome</keyword>
<dbReference type="Pfam" id="PF18912">
    <property type="entry name" value="DZR_2"/>
    <property type="match status" value="1"/>
</dbReference>
<dbReference type="InParanoid" id="A0A1M6DTG0"/>
<accession>A0A1M6DTG0</accession>
<dbReference type="InterPro" id="IPR051910">
    <property type="entry name" value="ComF/GntX_DNA_util-trans"/>
</dbReference>
<dbReference type="SUPFAM" id="SSF53271">
    <property type="entry name" value="PRTase-like"/>
    <property type="match status" value="1"/>
</dbReference>
<dbReference type="PANTHER" id="PTHR47505:SF1">
    <property type="entry name" value="DNA UTILIZATION PROTEIN YHGH"/>
    <property type="match status" value="1"/>
</dbReference>
<dbReference type="CDD" id="cd06223">
    <property type="entry name" value="PRTases_typeI"/>
    <property type="match status" value="1"/>
</dbReference>
<dbReference type="FunCoup" id="A0A1M6DTG0">
    <property type="interactions" value="236"/>
</dbReference>
<dbReference type="EMBL" id="FQYR01000002">
    <property type="protein sequence ID" value="SHI76420.1"/>
    <property type="molecule type" value="Genomic_DNA"/>
</dbReference>
<reference evidence="3 4" key="1">
    <citation type="submission" date="2016-11" db="EMBL/GenBank/DDBJ databases">
        <authorList>
            <person name="Jaros S."/>
            <person name="Januszkiewicz K."/>
            <person name="Wedrychowicz H."/>
        </authorList>
    </citation>
    <scope>NUCLEOTIDE SEQUENCE [LARGE SCALE GENOMIC DNA]</scope>
    <source>
        <strain evidence="3 4">DSM 18772</strain>
    </source>
</reference>
<dbReference type="RefSeq" id="WP_143158206.1">
    <property type="nucleotide sequence ID" value="NZ_FQYR01000002.1"/>
</dbReference>
<dbReference type="OrthoDB" id="9779910at2"/>
<evidence type="ECO:0000313" key="3">
    <source>
        <dbReference type="EMBL" id="SHI76420.1"/>
    </source>
</evidence>
<dbReference type="AlphaFoldDB" id="A0A1M6DTG0"/>
<gene>
    <name evidence="3" type="ORF">SAMN02745181_0827</name>
</gene>
<evidence type="ECO:0000313" key="4">
    <source>
        <dbReference type="Proteomes" id="UP000184510"/>
    </source>
</evidence>